<protein>
    <recommendedName>
        <fullName evidence="2">DNA-binding protein</fullName>
    </recommendedName>
</protein>
<organism evidence="1">
    <name type="scientific">human gut metagenome</name>
    <dbReference type="NCBI Taxonomy" id="408170"/>
    <lineage>
        <taxon>unclassified sequences</taxon>
        <taxon>metagenomes</taxon>
        <taxon>organismal metagenomes</taxon>
    </lineage>
</organism>
<dbReference type="PANTHER" id="PTHR35810">
    <property type="entry name" value="CYTOPLASMIC PROTEIN-RELATED"/>
    <property type="match status" value="1"/>
</dbReference>
<comment type="caution">
    <text evidence="1">The sequence shown here is derived from an EMBL/GenBank/DDBJ whole genome shotgun (WGS) entry which is preliminary data.</text>
</comment>
<reference evidence="1" key="1">
    <citation type="journal article" date="2013" name="Environ. Microbiol.">
        <title>Microbiota from the distal guts of lean and obese adolescents exhibit partial functional redundancy besides clear differences in community structure.</title>
        <authorList>
            <person name="Ferrer M."/>
            <person name="Ruiz A."/>
            <person name="Lanza F."/>
            <person name="Haange S.B."/>
            <person name="Oberbach A."/>
            <person name="Till H."/>
            <person name="Bargiela R."/>
            <person name="Campoy C."/>
            <person name="Segura M.T."/>
            <person name="Richter M."/>
            <person name="von Bergen M."/>
            <person name="Seifert J."/>
            <person name="Suarez A."/>
        </authorList>
    </citation>
    <scope>NUCLEOTIDE SEQUENCE</scope>
</reference>
<feature type="non-terminal residue" evidence="1">
    <location>
        <position position="78"/>
    </location>
</feature>
<sequence length="78" mass="9121">MKGMEQRKSSIEIYRSPEGNIELNVKLENDTVWLTQSQMAELFAVDRTSVTRHIRNIYKSQELDEKSTCAKNAQVRFE</sequence>
<accession>K1UAZ6</accession>
<proteinExistence type="predicted"/>
<dbReference type="PANTHER" id="PTHR35810:SF1">
    <property type="entry name" value="CYTOPLASMIC PROTEIN"/>
    <property type="match status" value="1"/>
</dbReference>
<gene>
    <name evidence="1" type="ORF">OBE_00476</name>
</gene>
<evidence type="ECO:0008006" key="2">
    <source>
        <dbReference type="Google" id="ProtNLM"/>
    </source>
</evidence>
<dbReference type="EMBL" id="AJWZ01000321">
    <property type="protein sequence ID" value="EKC77204.1"/>
    <property type="molecule type" value="Genomic_DNA"/>
</dbReference>
<name>K1UAZ6_9ZZZZ</name>
<dbReference type="AlphaFoldDB" id="K1UAZ6"/>
<evidence type="ECO:0000313" key="1">
    <source>
        <dbReference type="EMBL" id="EKC77204.1"/>
    </source>
</evidence>